<keyword evidence="9" id="KW-1185">Reference proteome</keyword>
<keyword evidence="3" id="KW-1003">Cell membrane</keyword>
<evidence type="ECO:0000256" key="3">
    <source>
        <dbReference type="ARBA" id="ARBA00022475"/>
    </source>
</evidence>
<dbReference type="PANTHER" id="PTHR33452">
    <property type="entry name" value="OXIDOREDUCTASE CATD-RELATED"/>
    <property type="match status" value="1"/>
</dbReference>
<dbReference type="Pfam" id="PF07681">
    <property type="entry name" value="DoxX"/>
    <property type="match status" value="1"/>
</dbReference>
<dbReference type="EMBL" id="JACIIU010000005">
    <property type="protein sequence ID" value="MBB6260987.1"/>
    <property type="molecule type" value="Genomic_DNA"/>
</dbReference>
<accession>A0A841LWW2</accession>
<evidence type="ECO:0000256" key="7">
    <source>
        <dbReference type="SAM" id="Phobius"/>
    </source>
</evidence>
<evidence type="ECO:0000256" key="4">
    <source>
        <dbReference type="ARBA" id="ARBA00022692"/>
    </source>
</evidence>
<feature type="transmembrane region" description="Helical" evidence="7">
    <location>
        <begin position="94"/>
        <end position="110"/>
    </location>
</feature>
<proteinExistence type="inferred from homology"/>
<dbReference type="PANTHER" id="PTHR33452:SF1">
    <property type="entry name" value="INNER MEMBRANE PROTEIN YPHA-RELATED"/>
    <property type="match status" value="1"/>
</dbReference>
<keyword evidence="4 7" id="KW-0812">Transmembrane</keyword>
<comment type="similarity">
    <text evidence="2">Belongs to the DoxX family.</text>
</comment>
<evidence type="ECO:0000256" key="5">
    <source>
        <dbReference type="ARBA" id="ARBA00022989"/>
    </source>
</evidence>
<name>A0A841LWW2_9HYPH</name>
<dbReference type="GO" id="GO:0005886">
    <property type="term" value="C:plasma membrane"/>
    <property type="evidence" value="ECO:0007669"/>
    <property type="project" value="UniProtKB-SubCell"/>
</dbReference>
<dbReference type="InterPro" id="IPR051907">
    <property type="entry name" value="DoxX-like_oxidoreductase"/>
</dbReference>
<dbReference type="RefSeq" id="WP_210307065.1">
    <property type="nucleotide sequence ID" value="NZ_JACIIU010000005.1"/>
</dbReference>
<gene>
    <name evidence="8" type="ORF">FHS77_001535</name>
</gene>
<feature type="transmembrane region" description="Helical" evidence="7">
    <location>
        <begin position="20"/>
        <end position="43"/>
    </location>
</feature>
<evidence type="ECO:0000256" key="1">
    <source>
        <dbReference type="ARBA" id="ARBA00004651"/>
    </source>
</evidence>
<sequence>MEEMTSGPRERLILPFMSSFYHNVAQPIGWVVFRLIIGGLLMVEGWPKILNPFGQVGFVEGFGLYPGWFFSPLLAVMQFVGGFLIVIGFLTRPVALANAVMLAMTIYFHVTRPYGDAFLTPEGIAFLKDNLEYLTAEGQARLLIDGGAAFLEQVQMKAEFNSIFWTAGAAIIAAFGGGKLSVDRALRKEF</sequence>
<dbReference type="Proteomes" id="UP000555393">
    <property type="component" value="Unassembled WGS sequence"/>
</dbReference>
<evidence type="ECO:0000313" key="8">
    <source>
        <dbReference type="EMBL" id="MBB6260987.1"/>
    </source>
</evidence>
<keyword evidence="6 7" id="KW-0472">Membrane</keyword>
<protein>
    <submittedName>
        <fullName evidence="8">Putative oxidoreductase</fullName>
    </submittedName>
</protein>
<keyword evidence="5 7" id="KW-1133">Transmembrane helix</keyword>
<organism evidence="8 9">
    <name type="scientific">Paenochrobactrum gallinarii</name>
    <dbReference type="NCBI Taxonomy" id="643673"/>
    <lineage>
        <taxon>Bacteria</taxon>
        <taxon>Pseudomonadati</taxon>
        <taxon>Pseudomonadota</taxon>
        <taxon>Alphaproteobacteria</taxon>
        <taxon>Hyphomicrobiales</taxon>
        <taxon>Brucellaceae</taxon>
        <taxon>Paenochrobactrum</taxon>
    </lineage>
</organism>
<comment type="caution">
    <text evidence="8">The sequence shown here is derived from an EMBL/GenBank/DDBJ whole genome shotgun (WGS) entry which is preliminary data.</text>
</comment>
<feature type="transmembrane region" description="Helical" evidence="7">
    <location>
        <begin position="163"/>
        <end position="182"/>
    </location>
</feature>
<evidence type="ECO:0000313" key="9">
    <source>
        <dbReference type="Proteomes" id="UP000555393"/>
    </source>
</evidence>
<evidence type="ECO:0000256" key="6">
    <source>
        <dbReference type="ARBA" id="ARBA00023136"/>
    </source>
</evidence>
<reference evidence="8 9" key="1">
    <citation type="submission" date="2020-08" db="EMBL/GenBank/DDBJ databases">
        <title>Genomic Encyclopedia of Type Strains, Phase IV (KMG-IV): sequencing the most valuable type-strain genomes for metagenomic binning, comparative biology and taxonomic classification.</title>
        <authorList>
            <person name="Goeker M."/>
        </authorList>
    </citation>
    <scope>NUCLEOTIDE SEQUENCE [LARGE SCALE GENOMIC DNA]</scope>
    <source>
        <strain evidence="8 9">DSM 22336</strain>
    </source>
</reference>
<evidence type="ECO:0000256" key="2">
    <source>
        <dbReference type="ARBA" id="ARBA00006679"/>
    </source>
</evidence>
<comment type="subcellular location">
    <subcellularLocation>
        <location evidence="1">Cell membrane</location>
        <topology evidence="1">Multi-pass membrane protein</topology>
    </subcellularLocation>
</comment>
<dbReference type="InterPro" id="IPR032808">
    <property type="entry name" value="DoxX"/>
</dbReference>
<feature type="transmembrane region" description="Helical" evidence="7">
    <location>
        <begin position="63"/>
        <end position="87"/>
    </location>
</feature>
<dbReference type="AlphaFoldDB" id="A0A841LWW2"/>